<reference evidence="1" key="1">
    <citation type="submission" date="2019-03" db="EMBL/GenBank/DDBJ databases">
        <title>WGS assembly of Setaria viridis.</title>
        <authorList>
            <person name="Huang P."/>
            <person name="Jenkins J."/>
            <person name="Grimwood J."/>
            <person name="Barry K."/>
            <person name="Healey A."/>
            <person name="Mamidi S."/>
            <person name="Sreedasyam A."/>
            <person name="Shu S."/>
            <person name="Feldman M."/>
            <person name="Wu J."/>
            <person name="Yu Y."/>
            <person name="Chen C."/>
            <person name="Johnson J."/>
            <person name="Rokhsar D."/>
            <person name="Baxter I."/>
            <person name="Schmutz J."/>
            <person name="Brutnell T."/>
            <person name="Kellogg E."/>
        </authorList>
    </citation>
    <scope>NUCLEOTIDE SEQUENCE [LARGE SCALE GENOMIC DNA]</scope>
</reference>
<protein>
    <submittedName>
        <fullName evidence="1">Uncharacterized protein</fullName>
    </submittedName>
</protein>
<evidence type="ECO:0000313" key="2">
    <source>
        <dbReference type="Proteomes" id="UP000298652"/>
    </source>
</evidence>
<dbReference type="Proteomes" id="UP000298652">
    <property type="component" value="Chromosome 9"/>
</dbReference>
<dbReference type="AlphaFoldDB" id="A0A4U6T604"/>
<organism evidence="1 2">
    <name type="scientific">Setaria viridis</name>
    <name type="common">Green bristlegrass</name>
    <name type="synonym">Setaria italica subsp. viridis</name>
    <dbReference type="NCBI Taxonomy" id="4556"/>
    <lineage>
        <taxon>Eukaryota</taxon>
        <taxon>Viridiplantae</taxon>
        <taxon>Streptophyta</taxon>
        <taxon>Embryophyta</taxon>
        <taxon>Tracheophyta</taxon>
        <taxon>Spermatophyta</taxon>
        <taxon>Magnoliopsida</taxon>
        <taxon>Liliopsida</taxon>
        <taxon>Poales</taxon>
        <taxon>Poaceae</taxon>
        <taxon>PACMAD clade</taxon>
        <taxon>Panicoideae</taxon>
        <taxon>Panicodae</taxon>
        <taxon>Paniceae</taxon>
        <taxon>Cenchrinae</taxon>
        <taxon>Setaria</taxon>
    </lineage>
</organism>
<evidence type="ECO:0000313" key="1">
    <source>
        <dbReference type="EMBL" id="TKV97159.1"/>
    </source>
</evidence>
<dbReference type="Gramene" id="TKV97159">
    <property type="protein sequence ID" value="TKV97159"/>
    <property type="gene ID" value="SEVIR_9G476000v2"/>
</dbReference>
<sequence length="39" mass="4343">MLGHITATICDRYILPAKQTGTTFVMVIVFLQCKLDVTT</sequence>
<keyword evidence="2" id="KW-1185">Reference proteome</keyword>
<name>A0A4U6T604_SETVI</name>
<proteinExistence type="predicted"/>
<accession>A0A4U6T604</accession>
<dbReference type="EMBL" id="CM016560">
    <property type="protein sequence ID" value="TKV97159.1"/>
    <property type="molecule type" value="Genomic_DNA"/>
</dbReference>
<gene>
    <name evidence="1" type="ORF">SEVIR_9G476000v2</name>
</gene>